<dbReference type="PROSITE" id="PS50850">
    <property type="entry name" value="MFS"/>
    <property type="match status" value="1"/>
</dbReference>
<evidence type="ECO:0000256" key="4">
    <source>
        <dbReference type="ARBA" id="ARBA00022989"/>
    </source>
</evidence>
<feature type="domain" description="Major facilitator superfamily (MFS) profile" evidence="9">
    <location>
        <begin position="73"/>
        <end position="498"/>
    </location>
</feature>
<keyword evidence="2" id="KW-0813">Transport</keyword>
<comment type="similarity">
    <text evidence="6">Belongs to the major facilitator superfamily. Spinster (TC 2.A.1.49) family.</text>
</comment>
<dbReference type="PANTHER" id="PTHR23505:SF79">
    <property type="entry name" value="PROTEIN SPINSTER"/>
    <property type="match status" value="1"/>
</dbReference>
<feature type="transmembrane region" description="Helical" evidence="8">
    <location>
        <begin position="468"/>
        <end position="491"/>
    </location>
</feature>
<dbReference type="Pfam" id="PF07690">
    <property type="entry name" value="MFS_1"/>
    <property type="match status" value="1"/>
</dbReference>
<dbReference type="CDD" id="cd17328">
    <property type="entry name" value="MFS_spinster_like"/>
    <property type="match status" value="1"/>
</dbReference>
<feature type="transmembrane region" description="Helical" evidence="8">
    <location>
        <begin position="322"/>
        <end position="343"/>
    </location>
</feature>
<keyword evidence="4 8" id="KW-1133">Transmembrane helix</keyword>
<dbReference type="GO" id="GO:0016020">
    <property type="term" value="C:membrane"/>
    <property type="evidence" value="ECO:0007669"/>
    <property type="project" value="UniProtKB-SubCell"/>
</dbReference>
<evidence type="ECO:0000256" key="2">
    <source>
        <dbReference type="ARBA" id="ARBA00022448"/>
    </source>
</evidence>
<dbReference type="SUPFAM" id="SSF103473">
    <property type="entry name" value="MFS general substrate transporter"/>
    <property type="match status" value="1"/>
</dbReference>
<feature type="compositionally biased region" description="Polar residues" evidence="7">
    <location>
        <begin position="47"/>
        <end position="61"/>
    </location>
</feature>
<evidence type="ECO:0000256" key="3">
    <source>
        <dbReference type="ARBA" id="ARBA00022692"/>
    </source>
</evidence>
<keyword evidence="5 8" id="KW-0472">Membrane</keyword>
<evidence type="ECO:0000313" key="11">
    <source>
        <dbReference type="Proteomes" id="UP000596742"/>
    </source>
</evidence>
<feature type="transmembrane region" description="Helical" evidence="8">
    <location>
        <begin position="385"/>
        <end position="413"/>
    </location>
</feature>
<dbReference type="InterPro" id="IPR011701">
    <property type="entry name" value="MFS"/>
</dbReference>
<keyword evidence="11" id="KW-1185">Reference proteome</keyword>
<name>A0A8B6C857_MYTGA</name>
<dbReference type="EMBL" id="UYJE01001391">
    <property type="protein sequence ID" value="VDI01750.1"/>
    <property type="molecule type" value="Genomic_DNA"/>
</dbReference>
<feature type="transmembrane region" description="Helical" evidence="8">
    <location>
        <begin position="111"/>
        <end position="131"/>
    </location>
</feature>
<dbReference type="InterPro" id="IPR020846">
    <property type="entry name" value="MFS_dom"/>
</dbReference>
<feature type="transmembrane region" description="Helical" evidence="8">
    <location>
        <begin position="199"/>
        <end position="218"/>
    </location>
</feature>
<sequence length="536" mass="58683">MDNKNGITNGLKGKTISTVELLAMTNGKSNTEPIVQNNPINEDDRTSNVTTTPEPIIQSGTTSDISKGRAYVTVAILLTINLLNYMDRYTVAGVLNQIQTYYNLGNASDGLLQTVFIGTYMIFSPIFGYLGDRYTRKYIMAGGIFFWSCVTLAGSFVDQEHKLWFFVLRAAVGVGEASYSTIAPTLIADLFVGELRTRMLMIFYFAIPVGSGMGYIVGSNIAEAFGHWQWALRFTPTLGMVCVILIVFVLKEPQRGHSEGGRNLHNTTFCSDLMYLFKNKSFMLSTFGFTCVAFVTGALALWAPLYMQRSISVQGGNPKESVVSLTFGGITIAAGFIGVFLGAESSRRYKRVNPRADPLICAFGLLTCTPFLFFALVVSKYNTTATWILIFLGEVCLCLNWSIVADMLLYCVIPTRRSAAEAVQILMSHALGDAGSPYLIGLISDALAKKYRDPPKTPSVQFATLQSALYMTPFVCVVGGGFFLATALFIVKDRKEAEKITKDMVVIDEAKGIDNPVLEGEDITVTVANPEKSQPL</sequence>
<evidence type="ECO:0000256" key="6">
    <source>
        <dbReference type="ARBA" id="ARBA00024338"/>
    </source>
</evidence>
<feature type="region of interest" description="Disordered" evidence="7">
    <location>
        <begin position="29"/>
        <end position="61"/>
    </location>
</feature>
<evidence type="ECO:0000256" key="5">
    <source>
        <dbReference type="ARBA" id="ARBA00023136"/>
    </source>
</evidence>
<organism evidence="10 11">
    <name type="scientific">Mytilus galloprovincialis</name>
    <name type="common">Mediterranean mussel</name>
    <dbReference type="NCBI Taxonomy" id="29158"/>
    <lineage>
        <taxon>Eukaryota</taxon>
        <taxon>Metazoa</taxon>
        <taxon>Spiralia</taxon>
        <taxon>Lophotrochozoa</taxon>
        <taxon>Mollusca</taxon>
        <taxon>Bivalvia</taxon>
        <taxon>Autobranchia</taxon>
        <taxon>Pteriomorphia</taxon>
        <taxon>Mytilida</taxon>
        <taxon>Mytiloidea</taxon>
        <taxon>Mytilidae</taxon>
        <taxon>Mytilinae</taxon>
        <taxon>Mytilus</taxon>
    </lineage>
</organism>
<accession>A0A8B6C857</accession>
<dbReference type="InterPro" id="IPR044770">
    <property type="entry name" value="MFS_spinster-like"/>
</dbReference>
<comment type="subcellular location">
    <subcellularLocation>
        <location evidence="1">Membrane</location>
        <topology evidence="1">Multi-pass membrane protein</topology>
    </subcellularLocation>
</comment>
<feature type="transmembrane region" description="Helical" evidence="8">
    <location>
        <begin position="68"/>
        <end position="86"/>
    </location>
</feature>
<feature type="transmembrane region" description="Helical" evidence="8">
    <location>
        <begin position="425"/>
        <end position="448"/>
    </location>
</feature>
<evidence type="ECO:0000259" key="9">
    <source>
        <dbReference type="PROSITE" id="PS50850"/>
    </source>
</evidence>
<evidence type="ECO:0000313" key="10">
    <source>
        <dbReference type="EMBL" id="VDI01750.1"/>
    </source>
</evidence>
<protein>
    <recommendedName>
        <fullName evidence="9">Major facilitator superfamily (MFS) profile domain-containing protein</fullName>
    </recommendedName>
</protein>
<dbReference type="PANTHER" id="PTHR23505">
    <property type="entry name" value="SPINSTER"/>
    <property type="match status" value="1"/>
</dbReference>
<evidence type="ECO:0000256" key="8">
    <source>
        <dbReference type="SAM" id="Phobius"/>
    </source>
</evidence>
<feature type="transmembrane region" description="Helical" evidence="8">
    <location>
        <begin position="282"/>
        <end position="302"/>
    </location>
</feature>
<reference evidence="10" key="1">
    <citation type="submission" date="2018-11" db="EMBL/GenBank/DDBJ databases">
        <authorList>
            <person name="Alioto T."/>
            <person name="Alioto T."/>
        </authorList>
    </citation>
    <scope>NUCLEOTIDE SEQUENCE</scope>
</reference>
<evidence type="ECO:0000256" key="7">
    <source>
        <dbReference type="SAM" id="MobiDB-lite"/>
    </source>
</evidence>
<proteinExistence type="inferred from homology"/>
<feature type="transmembrane region" description="Helical" evidence="8">
    <location>
        <begin position="230"/>
        <end position="250"/>
    </location>
</feature>
<feature type="transmembrane region" description="Helical" evidence="8">
    <location>
        <begin position="138"/>
        <end position="157"/>
    </location>
</feature>
<gene>
    <name evidence="10" type="ORF">MGAL_10B056927</name>
</gene>
<dbReference type="InterPro" id="IPR036259">
    <property type="entry name" value="MFS_trans_sf"/>
</dbReference>
<evidence type="ECO:0000256" key="1">
    <source>
        <dbReference type="ARBA" id="ARBA00004141"/>
    </source>
</evidence>
<dbReference type="Gene3D" id="1.20.1250.20">
    <property type="entry name" value="MFS general substrate transporter like domains"/>
    <property type="match status" value="1"/>
</dbReference>
<feature type="transmembrane region" description="Helical" evidence="8">
    <location>
        <begin position="359"/>
        <end position="379"/>
    </location>
</feature>
<dbReference type="Proteomes" id="UP000596742">
    <property type="component" value="Unassembled WGS sequence"/>
</dbReference>
<comment type="caution">
    <text evidence="10">The sequence shown here is derived from an EMBL/GenBank/DDBJ whole genome shotgun (WGS) entry which is preliminary data.</text>
</comment>
<feature type="transmembrane region" description="Helical" evidence="8">
    <location>
        <begin position="163"/>
        <end position="187"/>
    </location>
</feature>
<dbReference type="GO" id="GO:0022857">
    <property type="term" value="F:transmembrane transporter activity"/>
    <property type="evidence" value="ECO:0007669"/>
    <property type="project" value="InterPro"/>
</dbReference>
<keyword evidence="3 8" id="KW-0812">Transmembrane</keyword>
<dbReference type="AlphaFoldDB" id="A0A8B6C857"/>
<feature type="compositionally biased region" description="Polar residues" evidence="7">
    <location>
        <begin position="29"/>
        <end position="40"/>
    </location>
</feature>
<dbReference type="OrthoDB" id="6770063at2759"/>